<keyword evidence="3" id="KW-0677">Repeat</keyword>
<feature type="domain" description="Yip1" evidence="7">
    <location>
        <begin position="511"/>
        <end position="681"/>
    </location>
</feature>
<keyword evidence="9" id="KW-1185">Reference proteome</keyword>
<dbReference type="InterPro" id="IPR011990">
    <property type="entry name" value="TPR-like_helical_dom_sf"/>
</dbReference>
<dbReference type="PANTHER" id="PTHR24104">
    <property type="entry name" value="E3 UBIQUITIN-PROTEIN LIGASE NHLRC1-RELATED"/>
    <property type="match status" value="1"/>
</dbReference>
<organism evidence="8 9">
    <name type="scientific">Paenibacillus mendelii</name>
    <dbReference type="NCBI Taxonomy" id="206163"/>
    <lineage>
        <taxon>Bacteria</taxon>
        <taxon>Bacillati</taxon>
        <taxon>Bacillota</taxon>
        <taxon>Bacilli</taxon>
        <taxon>Bacillales</taxon>
        <taxon>Paenibacillaceae</taxon>
        <taxon>Paenibacillus</taxon>
    </lineage>
</organism>
<proteinExistence type="predicted"/>
<evidence type="ECO:0000256" key="6">
    <source>
        <dbReference type="SAM" id="Phobius"/>
    </source>
</evidence>
<evidence type="ECO:0000256" key="3">
    <source>
        <dbReference type="ARBA" id="ARBA00022737"/>
    </source>
</evidence>
<dbReference type="InterPro" id="IPR001258">
    <property type="entry name" value="NHL_repeat"/>
</dbReference>
<accession>A0ABV6J5C1</accession>
<dbReference type="Pfam" id="PF01436">
    <property type="entry name" value="NHL"/>
    <property type="match status" value="1"/>
</dbReference>
<sequence>MHKHLGKWKFSLWLVCLISLTLFPMEAIADVPYRTFTKNSYGRTILTQPAYSPAGVLAQEIPIAGDKGEVEYTTLQRPQDLFIAPGDDMYIADTDNNRIVHLNEQGELVKIITVPESPLKQPQGVFVAENGDIYIADTGNKRVVQLNIHGEWIREIGRPESRYVNEAFVYEPTNMVVDKRGFIYVVSKGSYNGVVQFNPEGKFDKFFGTNKTEVTPMDIIRRQFYTKEQLSRQVRLLPVSIRNIDIDERGFIYTVSGSKTEQIKKMNIRGENVWKDIEFNKNMRSFSDLENKDDKLAAEITDASVDSNGNVAIIDKSRNIISQYDANGTLLFYWNGRSVVGKSLVGLTTAPVAVETNSKGRLYILDEALSLIQVYEPTEFGAAVHEAYRLMQEGKYSEAEKHWDNVLKLNAHFSPAYEGLAQAAFFRGEYERSRDLFKLAGDGEGYSDSFWQIRLQWFQANFSTLANSVIIAVILLWFFALLKKKFKFRVIPTMSGLKRQTWYQQAKHVFYTLKHPLDGFGDLRFLSKGGYTSAIIILLLTIGTILVKSYYTSFTFNPVPVYAKGSTSTLTIFLATWLSWVVCNYLIGSIRQGEARFKDVFVGSSYSLVPVVLLGLPLAALSNIFTLSEMSIYGSIGTGMMLWCGLLFFWNIQALQNYGVGEAVVNILLTVLTMIILWVVIFILIGLSSEFFSFVYTIYQEVSM</sequence>
<dbReference type="InterPro" id="IPR011042">
    <property type="entry name" value="6-blade_b-propeller_TolB-like"/>
</dbReference>
<gene>
    <name evidence="8" type="ORF">ACFFJ8_01875</name>
</gene>
<evidence type="ECO:0000313" key="8">
    <source>
        <dbReference type="EMBL" id="MFC0390115.1"/>
    </source>
</evidence>
<feature type="transmembrane region" description="Helical" evidence="6">
    <location>
        <begin position="632"/>
        <end position="652"/>
    </location>
</feature>
<feature type="transmembrane region" description="Helical" evidence="6">
    <location>
        <begin position="600"/>
        <end position="620"/>
    </location>
</feature>
<dbReference type="Pfam" id="PF04893">
    <property type="entry name" value="Yip1"/>
    <property type="match status" value="1"/>
</dbReference>
<reference evidence="8 9" key="1">
    <citation type="submission" date="2024-09" db="EMBL/GenBank/DDBJ databases">
        <authorList>
            <person name="Sun Q."/>
            <person name="Mori K."/>
        </authorList>
    </citation>
    <scope>NUCLEOTIDE SEQUENCE [LARGE SCALE GENOMIC DNA]</scope>
    <source>
        <strain evidence="8 9">CCM 4839</strain>
    </source>
</reference>
<dbReference type="Proteomes" id="UP001589818">
    <property type="component" value="Unassembled WGS sequence"/>
</dbReference>
<dbReference type="RefSeq" id="WP_204820810.1">
    <property type="nucleotide sequence ID" value="NZ_JANHOF010000031.1"/>
</dbReference>
<evidence type="ECO:0000259" key="7">
    <source>
        <dbReference type="Pfam" id="PF04893"/>
    </source>
</evidence>
<keyword evidence="4 6" id="KW-1133">Transmembrane helix</keyword>
<dbReference type="SUPFAM" id="SSF48452">
    <property type="entry name" value="TPR-like"/>
    <property type="match status" value="1"/>
</dbReference>
<evidence type="ECO:0000313" key="9">
    <source>
        <dbReference type="Proteomes" id="UP001589818"/>
    </source>
</evidence>
<dbReference type="EMBL" id="JBHLVF010000006">
    <property type="protein sequence ID" value="MFC0390115.1"/>
    <property type="molecule type" value="Genomic_DNA"/>
</dbReference>
<keyword evidence="5 6" id="KW-0472">Membrane</keyword>
<feature type="transmembrane region" description="Helical" evidence="6">
    <location>
        <begin position="531"/>
        <end position="550"/>
    </location>
</feature>
<dbReference type="PANTHER" id="PTHR24104:SF25">
    <property type="entry name" value="PROTEIN LIN-41"/>
    <property type="match status" value="1"/>
</dbReference>
<feature type="transmembrane region" description="Helical" evidence="6">
    <location>
        <begin position="462"/>
        <end position="482"/>
    </location>
</feature>
<comment type="subcellular location">
    <subcellularLocation>
        <location evidence="1">Membrane</location>
        <topology evidence="1">Multi-pass membrane protein</topology>
    </subcellularLocation>
</comment>
<name>A0ABV6J5C1_9BACL</name>
<dbReference type="InterPro" id="IPR006977">
    <property type="entry name" value="Yip1_dom"/>
</dbReference>
<dbReference type="CDD" id="cd05819">
    <property type="entry name" value="NHL"/>
    <property type="match status" value="1"/>
</dbReference>
<dbReference type="SUPFAM" id="SSF101898">
    <property type="entry name" value="NHL repeat"/>
    <property type="match status" value="1"/>
</dbReference>
<dbReference type="Gene3D" id="1.25.40.10">
    <property type="entry name" value="Tetratricopeptide repeat domain"/>
    <property type="match status" value="1"/>
</dbReference>
<dbReference type="InterPro" id="IPR050952">
    <property type="entry name" value="TRIM-NHL_E3_ligases"/>
</dbReference>
<evidence type="ECO:0000256" key="1">
    <source>
        <dbReference type="ARBA" id="ARBA00004141"/>
    </source>
</evidence>
<evidence type="ECO:0000256" key="2">
    <source>
        <dbReference type="ARBA" id="ARBA00022692"/>
    </source>
</evidence>
<evidence type="ECO:0000256" key="4">
    <source>
        <dbReference type="ARBA" id="ARBA00022989"/>
    </source>
</evidence>
<feature type="transmembrane region" description="Helical" evidence="6">
    <location>
        <begin position="664"/>
        <end position="687"/>
    </location>
</feature>
<evidence type="ECO:0000256" key="5">
    <source>
        <dbReference type="ARBA" id="ARBA00023136"/>
    </source>
</evidence>
<keyword evidence="2 6" id="KW-0812">Transmembrane</keyword>
<comment type="caution">
    <text evidence="8">The sequence shown here is derived from an EMBL/GenBank/DDBJ whole genome shotgun (WGS) entry which is preliminary data.</text>
</comment>
<feature type="transmembrane region" description="Helical" evidence="6">
    <location>
        <begin position="570"/>
        <end position="588"/>
    </location>
</feature>
<protein>
    <submittedName>
        <fullName evidence="8">YIP1 family protein</fullName>
    </submittedName>
</protein>
<dbReference type="Gene3D" id="2.120.10.30">
    <property type="entry name" value="TolB, C-terminal domain"/>
    <property type="match status" value="2"/>
</dbReference>